<evidence type="ECO:0000256" key="5">
    <source>
        <dbReference type="ARBA" id="ARBA00048204"/>
    </source>
</evidence>
<dbReference type="Pfam" id="PF10343">
    <property type="entry name" value="Q_salvage"/>
    <property type="match status" value="2"/>
</dbReference>
<name>A0A1G2KS19_9BACT</name>
<dbReference type="GO" id="GO:0016787">
    <property type="term" value="F:hydrolase activity"/>
    <property type="evidence" value="ECO:0007669"/>
    <property type="project" value="UniProtKB-KW"/>
</dbReference>
<dbReference type="AlphaFoldDB" id="A0A1G2KS19"/>
<reference evidence="6 7" key="1">
    <citation type="journal article" date="2016" name="Nat. Commun.">
        <title>Thousands of microbial genomes shed light on interconnected biogeochemical processes in an aquifer system.</title>
        <authorList>
            <person name="Anantharaman K."/>
            <person name="Brown C.T."/>
            <person name="Hug L.A."/>
            <person name="Sharon I."/>
            <person name="Castelle C.J."/>
            <person name="Probst A.J."/>
            <person name="Thomas B.C."/>
            <person name="Singh A."/>
            <person name="Wilkins M.J."/>
            <person name="Karaoz U."/>
            <person name="Brodie E.L."/>
            <person name="Williams K.H."/>
            <person name="Hubbard S.S."/>
            <person name="Banfield J.F."/>
        </authorList>
    </citation>
    <scope>NUCLEOTIDE SEQUENCE [LARGE SCALE GENOMIC DNA]</scope>
</reference>
<comment type="caution">
    <text evidence="6">The sequence shown here is derived from an EMBL/GenBank/DDBJ whole genome shotgun (WGS) entry which is preliminary data.</text>
</comment>
<dbReference type="GO" id="GO:0006400">
    <property type="term" value="P:tRNA modification"/>
    <property type="evidence" value="ECO:0007669"/>
    <property type="project" value="TreeGrafter"/>
</dbReference>
<organism evidence="6 7">
    <name type="scientific">Candidatus Sungbacteria bacterium RIFCSPHIGHO2_02_FULL_51_29</name>
    <dbReference type="NCBI Taxonomy" id="1802273"/>
    <lineage>
        <taxon>Bacteria</taxon>
        <taxon>Candidatus Sungiibacteriota</taxon>
    </lineage>
</organism>
<dbReference type="EMBL" id="MHQL01000041">
    <property type="protein sequence ID" value="OHA02238.1"/>
    <property type="molecule type" value="Genomic_DNA"/>
</dbReference>
<accession>A0A1G2KS19</accession>
<evidence type="ECO:0000256" key="2">
    <source>
        <dbReference type="ARBA" id="ARBA00035119"/>
    </source>
</evidence>
<evidence type="ECO:0000256" key="4">
    <source>
        <dbReference type="ARBA" id="ARBA00035393"/>
    </source>
</evidence>
<proteinExistence type="inferred from homology"/>
<protein>
    <recommendedName>
        <fullName evidence="3">Queuosine 5'-phosphate N-glycosylase/hydrolase</fullName>
    </recommendedName>
    <alternativeName>
        <fullName evidence="4">Queuosine-nucleotide N-glycosylase/hydrolase</fullName>
    </alternativeName>
</protein>
<dbReference type="PANTHER" id="PTHR21314:SF0">
    <property type="entry name" value="QUEUOSINE 5'-PHOSPHATE N-GLYCOSYLASE_HYDROLASE"/>
    <property type="match status" value="1"/>
</dbReference>
<dbReference type="Proteomes" id="UP000177811">
    <property type="component" value="Unassembled WGS sequence"/>
</dbReference>
<evidence type="ECO:0000256" key="1">
    <source>
        <dbReference type="ARBA" id="ARBA00022801"/>
    </source>
</evidence>
<sequence>MSVDPAAITHLAQKLKAAGKIIPHWDTPYLHPTDDMAFATHAIPACMLDFNFWMLHAPDEVFTVNNMYEEPPHFPGSFAKDYCFWRAFLGGPVTASGLCMHFDSLHATEHFFRGVNRIPFVEERMLMMQEYGSVLEHRFRGGALHIYEEAEWDAAHLVELLVAAFPYGFGRDTTLLSVPRSDWECAHLGGHFFTGDRGGPALTFSFHKRAKLAALAYQGRALKRGSRLKPLSRMREIVAVPDFHVARFLHAEGVLVYAPELLGAITARKFLWPGSQSEVEIRASITEANFALLRELNGEDVSSPSDLWDIVPLDAAEWFGGKNVSFPHHLTPGTNY</sequence>
<dbReference type="PANTHER" id="PTHR21314">
    <property type="entry name" value="QUEUOSINE 5'-PHOSPHATE N-GLYCOSYLASE_HYDROLASE-RELATED"/>
    <property type="match status" value="1"/>
</dbReference>
<dbReference type="InterPro" id="IPR019438">
    <property type="entry name" value="Q_salvage"/>
</dbReference>
<evidence type="ECO:0000256" key="3">
    <source>
        <dbReference type="ARBA" id="ARBA00035306"/>
    </source>
</evidence>
<evidence type="ECO:0000313" key="7">
    <source>
        <dbReference type="Proteomes" id="UP000177811"/>
    </source>
</evidence>
<keyword evidence="1" id="KW-0378">Hydrolase</keyword>
<gene>
    <name evidence="6" type="ORF">A3C16_04030</name>
</gene>
<comment type="similarity">
    <text evidence="2">Belongs to the QNG1 protein family.</text>
</comment>
<evidence type="ECO:0000313" key="6">
    <source>
        <dbReference type="EMBL" id="OHA02238.1"/>
    </source>
</evidence>
<comment type="catalytic activity">
    <reaction evidence="5">
        <text>queuosine 5'-phosphate + H2O = queuine + D-ribose 5-phosphate</text>
        <dbReference type="Rhea" id="RHEA:75387"/>
        <dbReference type="ChEBI" id="CHEBI:15377"/>
        <dbReference type="ChEBI" id="CHEBI:17433"/>
        <dbReference type="ChEBI" id="CHEBI:78346"/>
        <dbReference type="ChEBI" id="CHEBI:194371"/>
    </reaction>
    <physiologicalReaction direction="left-to-right" evidence="5">
        <dbReference type="Rhea" id="RHEA:75388"/>
    </physiologicalReaction>
</comment>